<evidence type="ECO:0000313" key="3">
    <source>
        <dbReference type="Proteomes" id="UP000054549"/>
    </source>
</evidence>
<sequence>MWKSRECLVCSMTITKRTCSFNAMLSLVYFCLPFILDLAHIFGLLCPAGPDGMVQHRRP</sequence>
<keyword evidence="1" id="KW-0472">Membrane</keyword>
<accession>A0A0C2XB30</accession>
<proteinExistence type="predicted"/>
<reference evidence="2 3" key="1">
    <citation type="submission" date="2014-04" db="EMBL/GenBank/DDBJ databases">
        <title>Evolutionary Origins and Diversification of the Mycorrhizal Mutualists.</title>
        <authorList>
            <consortium name="DOE Joint Genome Institute"/>
            <consortium name="Mycorrhizal Genomics Consortium"/>
            <person name="Kohler A."/>
            <person name="Kuo A."/>
            <person name="Nagy L.G."/>
            <person name="Floudas D."/>
            <person name="Copeland A."/>
            <person name="Barry K.W."/>
            <person name="Cichocki N."/>
            <person name="Veneault-Fourrey C."/>
            <person name="LaButti K."/>
            <person name="Lindquist E.A."/>
            <person name="Lipzen A."/>
            <person name="Lundell T."/>
            <person name="Morin E."/>
            <person name="Murat C."/>
            <person name="Riley R."/>
            <person name="Ohm R."/>
            <person name="Sun H."/>
            <person name="Tunlid A."/>
            <person name="Henrissat B."/>
            <person name="Grigoriev I.V."/>
            <person name="Hibbett D.S."/>
            <person name="Martin F."/>
        </authorList>
    </citation>
    <scope>NUCLEOTIDE SEQUENCE [LARGE SCALE GENOMIC DNA]</scope>
    <source>
        <strain evidence="2 3">Koide BX008</strain>
    </source>
</reference>
<dbReference type="Proteomes" id="UP000054549">
    <property type="component" value="Unassembled WGS sequence"/>
</dbReference>
<evidence type="ECO:0000256" key="1">
    <source>
        <dbReference type="SAM" id="Phobius"/>
    </source>
</evidence>
<dbReference type="AlphaFoldDB" id="A0A0C2XB30"/>
<dbReference type="EMBL" id="KN818236">
    <property type="protein sequence ID" value="KIL66511.1"/>
    <property type="molecule type" value="Genomic_DNA"/>
</dbReference>
<name>A0A0C2XB30_AMAMK</name>
<keyword evidence="1" id="KW-0812">Transmembrane</keyword>
<dbReference type="HOGENOM" id="CLU_2960234_0_0_1"/>
<gene>
    <name evidence="2" type="ORF">M378DRAFT_392328</name>
</gene>
<dbReference type="InParanoid" id="A0A0C2XB30"/>
<keyword evidence="1" id="KW-1133">Transmembrane helix</keyword>
<protein>
    <submittedName>
        <fullName evidence="2">Uncharacterized protein</fullName>
    </submittedName>
</protein>
<feature type="transmembrane region" description="Helical" evidence="1">
    <location>
        <begin position="21"/>
        <end position="45"/>
    </location>
</feature>
<organism evidence="2 3">
    <name type="scientific">Amanita muscaria (strain Koide BX008)</name>
    <dbReference type="NCBI Taxonomy" id="946122"/>
    <lineage>
        <taxon>Eukaryota</taxon>
        <taxon>Fungi</taxon>
        <taxon>Dikarya</taxon>
        <taxon>Basidiomycota</taxon>
        <taxon>Agaricomycotina</taxon>
        <taxon>Agaricomycetes</taxon>
        <taxon>Agaricomycetidae</taxon>
        <taxon>Agaricales</taxon>
        <taxon>Pluteineae</taxon>
        <taxon>Amanitaceae</taxon>
        <taxon>Amanita</taxon>
    </lineage>
</organism>
<evidence type="ECO:0000313" key="2">
    <source>
        <dbReference type="EMBL" id="KIL66511.1"/>
    </source>
</evidence>
<keyword evidence="3" id="KW-1185">Reference proteome</keyword>